<reference evidence="9" key="1">
    <citation type="journal article" date="2017" name="Genome Announc.">
        <title>Draft Genome Sequence of Terrimicrobium sacchariphilum NM-5T, a Facultative Anaerobic Soil Bacterium of the Class Spartobacteria.</title>
        <authorList>
            <person name="Qiu Y.L."/>
            <person name="Tourlousse D.M."/>
            <person name="Matsuura N."/>
            <person name="Ohashi A."/>
            <person name="Sekiguchi Y."/>
        </authorList>
    </citation>
    <scope>NUCLEOTIDE SEQUENCE [LARGE SCALE GENOMIC DNA]</scope>
    <source>
        <strain evidence="9">NM-5</strain>
    </source>
</reference>
<keyword evidence="4" id="KW-0288">FMN</keyword>
<evidence type="ECO:0000256" key="2">
    <source>
        <dbReference type="ARBA" id="ARBA00007118"/>
    </source>
</evidence>
<organism evidence="8 9">
    <name type="scientific">Terrimicrobium sacchariphilum</name>
    <dbReference type="NCBI Taxonomy" id="690879"/>
    <lineage>
        <taxon>Bacteria</taxon>
        <taxon>Pseudomonadati</taxon>
        <taxon>Verrucomicrobiota</taxon>
        <taxon>Terrimicrobiia</taxon>
        <taxon>Terrimicrobiales</taxon>
        <taxon>Terrimicrobiaceae</taxon>
        <taxon>Terrimicrobium</taxon>
    </lineage>
</organism>
<keyword evidence="5" id="KW-0521">NADP</keyword>
<dbReference type="CDD" id="cd02149">
    <property type="entry name" value="NfsB-like"/>
    <property type="match status" value="1"/>
</dbReference>
<dbReference type="GO" id="GO:0016491">
    <property type="term" value="F:oxidoreductase activity"/>
    <property type="evidence" value="ECO:0007669"/>
    <property type="project" value="UniProtKB-KW"/>
</dbReference>
<dbReference type="RefSeq" id="WP_075078730.1">
    <property type="nucleotide sequence ID" value="NZ_BDCO01000002.1"/>
</dbReference>
<dbReference type="Proteomes" id="UP000076023">
    <property type="component" value="Unassembled WGS sequence"/>
</dbReference>
<dbReference type="EMBL" id="BDCO01000002">
    <property type="protein sequence ID" value="GAT32935.1"/>
    <property type="molecule type" value="Genomic_DNA"/>
</dbReference>
<dbReference type="InterPro" id="IPR000415">
    <property type="entry name" value="Nitroreductase-like"/>
</dbReference>
<proteinExistence type="inferred from homology"/>
<dbReference type="AlphaFoldDB" id="A0A146G581"/>
<dbReference type="SUPFAM" id="SSF55469">
    <property type="entry name" value="FMN-dependent nitroreductase-like"/>
    <property type="match status" value="1"/>
</dbReference>
<dbReference type="PANTHER" id="PTHR43673">
    <property type="entry name" value="NAD(P)H NITROREDUCTASE YDGI-RELATED"/>
    <property type="match status" value="1"/>
</dbReference>
<dbReference type="PANTHER" id="PTHR43673:SF2">
    <property type="entry name" value="NITROREDUCTASE"/>
    <property type="match status" value="1"/>
</dbReference>
<comment type="cofactor">
    <cofactor evidence="1">
        <name>FMN</name>
        <dbReference type="ChEBI" id="CHEBI:58210"/>
    </cofactor>
</comment>
<evidence type="ECO:0000256" key="3">
    <source>
        <dbReference type="ARBA" id="ARBA00022630"/>
    </source>
</evidence>
<dbReference type="FunCoup" id="A0A146G581">
    <property type="interactions" value="88"/>
</dbReference>
<name>A0A146G581_TERSA</name>
<dbReference type="Pfam" id="PF00881">
    <property type="entry name" value="Nitroreductase"/>
    <property type="match status" value="1"/>
</dbReference>
<dbReference type="InterPro" id="IPR033878">
    <property type="entry name" value="NfsB-like"/>
</dbReference>
<keyword evidence="9" id="KW-1185">Reference proteome</keyword>
<feature type="domain" description="Nitroreductase" evidence="7">
    <location>
        <begin position="11"/>
        <end position="190"/>
    </location>
</feature>
<sequence>MKPTETILAALRWRYATKQFDPAKKIDEATWQALEEALVLSPSSFGLQPWKFFVVNNPEVRQQLVPHSWGQTQVVDASHLVIFAVKHPVTADDVRKHILRTAEVRSLPVEQLSGFEAVVNGFISKPESEFDVRSWATRQLYIAFGNFMTAAALLGVDTCPMEGLDPAGYDKVLGLEGSGYFTVAACPAGYRAETDKYAKLPKVRFEKSQVIQYI</sequence>
<protein>
    <submittedName>
        <fullName evidence="8">Nitroreductase</fullName>
    </submittedName>
</protein>
<comment type="similarity">
    <text evidence="2">Belongs to the nitroreductase family.</text>
</comment>
<evidence type="ECO:0000313" key="9">
    <source>
        <dbReference type="Proteomes" id="UP000076023"/>
    </source>
</evidence>
<keyword evidence="3" id="KW-0285">Flavoprotein</keyword>
<accession>A0A146G581</accession>
<evidence type="ECO:0000259" key="7">
    <source>
        <dbReference type="Pfam" id="PF00881"/>
    </source>
</evidence>
<evidence type="ECO:0000256" key="5">
    <source>
        <dbReference type="ARBA" id="ARBA00022857"/>
    </source>
</evidence>
<evidence type="ECO:0000256" key="1">
    <source>
        <dbReference type="ARBA" id="ARBA00001917"/>
    </source>
</evidence>
<evidence type="ECO:0000256" key="4">
    <source>
        <dbReference type="ARBA" id="ARBA00022643"/>
    </source>
</evidence>
<dbReference type="InterPro" id="IPR029479">
    <property type="entry name" value="Nitroreductase"/>
</dbReference>
<dbReference type="OrthoDB" id="9809288at2"/>
<dbReference type="InParanoid" id="A0A146G581"/>
<gene>
    <name evidence="8" type="ORF">TSACC_21338</name>
</gene>
<evidence type="ECO:0000313" key="8">
    <source>
        <dbReference type="EMBL" id="GAT32935.1"/>
    </source>
</evidence>
<dbReference type="STRING" id="690879.TSACC_21338"/>
<comment type="caution">
    <text evidence="8">The sequence shown here is derived from an EMBL/GenBank/DDBJ whole genome shotgun (WGS) entry which is preliminary data.</text>
</comment>
<keyword evidence="6" id="KW-0560">Oxidoreductase</keyword>
<evidence type="ECO:0000256" key="6">
    <source>
        <dbReference type="ARBA" id="ARBA00023002"/>
    </source>
</evidence>
<dbReference type="Gene3D" id="3.40.109.10">
    <property type="entry name" value="NADH Oxidase"/>
    <property type="match status" value="1"/>
</dbReference>